<dbReference type="EMBL" id="FQUF01000013">
    <property type="protein sequence ID" value="SHE73558.1"/>
    <property type="molecule type" value="Genomic_DNA"/>
</dbReference>
<feature type="active site" evidence="1">
    <location>
        <position position="232"/>
    </location>
</feature>
<dbReference type="InterPro" id="IPR020568">
    <property type="entry name" value="Ribosomal_Su5_D2-typ_SF"/>
</dbReference>
<dbReference type="STRING" id="1121025.SAMN02745249_01036"/>
<evidence type="ECO:0000259" key="2">
    <source>
        <dbReference type="PROSITE" id="PS51786"/>
    </source>
</evidence>
<dbReference type="GO" id="GO:0006508">
    <property type="term" value="P:proteolysis"/>
    <property type="evidence" value="ECO:0007669"/>
    <property type="project" value="UniProtKB-KW"/>
</dbReference>
<dbReference type="PANTHER" id="PTHR10046">
    <property type="entry name" value="ATP DEPENDENT LON PROTEASE FAMILY MEMBER"/>
    <property type="match status" value="1"/>
</dbReference>
<dbReference type="Gene3D" id="3.30.230.10">
    <property type="match status" value="1"/>
</dbReference>
<dbReference type="InterPro" id="IPR014721">
    <property type="entry name" value="Ribsml_uS5_D2-typ_fold_subgr"/>
</dbReference>
<dbReference type="GO" id="GO:0005524">
    <property type="term" value="F:ATP binding"/>
    <property type="evidence" value="ECO:0007669"/>
    <property type="project" value="InterPro"/>
</dbReference>
<keyword evidence="1" id="KW-0645">Protease</keyword>
<evidence type="ECO:0000313" key="4">
    <source>
        <dbReference type="Proteomes" id="UP000184128"/>
    </source>
</evidence>
<sequence length="367" mass="40246">MKKLSKWIKALLILGVLYLFFFLPLPLYLEVPGRAFELNDMVEVDDEYFTDSGEFYITTVGIQQATPFTALSSVLPFRDLVTEKDLFGDIDNYEEYDVIQQYYMDSSINTAIQVAFEAADKDYELHYNGVYVLQVLDNSSFAGELKVGDTVKSVDGHSFNNSHDFIEYVADKDVGEKVDIEFEREGQLLTAFGELVPLDTGIAGIGIGLVDNTSIETVPAVSIHSGEIGGPSAGLMFSLQIYSQLTGENIHGSHKIAGTGTISPDGSVGRIGGIAKKVVAADEEGAEYFFAPDDELDEDVRKLYPELQSNYQEALDAAEAIDTDMEIIPVKTITDALDFLKELKQETIALSIQPSLGNIGDWVPAAD</sequence>
<name>A0A1M4VX74_9LACT</name>
<keyword evidence="4" id="KW-1185">Reference proteome</keyword>
<comment type="similarity">
    <text evidence="1">Belongs to the peptidase S16 family.</text>
</comment>
<dbReference type="RefSeq" id="WP_073297358.1">
    <property type="nucleotide sequence ID" value="NZ_FQUF01000013.1"/>
</dbReference>
<organism evidence="3 4">
    <name type="scientific">Atopostipes suicloacalis DSM 15692</name>
    <dbReference type="NCBI Taxonomy" id="1121025"/>
    <lineage>
        <taxon>Bacteria</taxon>
        <taxon>Bacillati</taxon>
        <taxon>Bacillota</taxon>
        <taxon>Bacilli</taxon>
        <taxon>Lactobacillales</taxon>
        <taxon>Carnobacteriaceae</taxon>
        <taxon>Atopostipes</taxon>
    </lineage>
</organism>
<dbReference type="InterPro" id="IPR036034">
    <property type="entry name" value="PDZ_sf"/>
</dbReference>
<dbReference type="GO" id="GO:0004176">
    <property type="term" value="F:ATP-dependent peptidase activity"/>
    <property type="evidence" value="ECO:0007669"/>
    <property type="project" value="UniProtKB-UniRule"/>
</dbReference>
<protein>
    <recommendedName>
        <fullName evidence="1">endopeptidase La</fullName>
        <ecNumber evidence="1">3.4.21.53</ecNumber>
    </recommendedName>
</protein>
<dbReference type="InterPro" id="IPR008269">
    <property type="entry name" value="Lon_proteolytic"/>
</dbReference>
<dbReference type="Gene3D" id="2.30.42.10">
    <property type="match status" value="1"/>
</dbReference>
<dbReference type="GO" id="GO:0030163">
    <property type="term" value="P:protein catabolic process"/>
    <property type="evidence" value="ECO:0007669"/>
    <property type="project" value="InterPro"/>
</dbReference>
<dbReference type="SUPFAM" id="SSF50156">
    <property type="entry name" value="PDZ domain-like"/>
    <property type="match status" value="1"/>
</dbReference>
<evidence type="ECO:0000256" key="1">
    <source>
        <dbReference type="PROSITE-ProRule" id="PRU01122"/>
    </source>
</evidence>
<keyword evidence="1" id="KW-0378">Hydrolase</keyword>
<dbReference type="EC" id="3.4.21.53" evidence="1"/>
<proteinExistence type="inferred from homology"/>
<gene>
    <name evidence="3" type="ORF">SAMN02745249_01036</name>
</gene>
<dbReference type="OrthoDB" id="2356897at2"/>
<comment type="catalytic activity">
    <reaction evidence="1">
        <text>Hydrolysis of proteins in presence of ATP.</text>
        <dbReference type="EC" id="3.4.21.53"/>
    </reaction>
</comment>
<evidence type="ECO:0000313" key="3">
    <source>
        <dbReference type="EMBL" id="SHE73558.1"/>
    </source>
</evidence>
<dbReference type="PROSITE" id="PS51786">
    <property type="entry name" value="LON_PROTEOLYTIC"/>
    <property type="match status" value="1"/>
</dbReference>
<dbReference type="Proteomes" id="UP000184128">
    <property type="component" value="Unassembled WGS sequence"/>
</dbReference>
<keyword evidence="1" id="KW-0720">Serine protease</keyword>
<reference evidence="3 4" key="1">
    <citation type="submission" date="2016-11" db="EMBL/GenBank/DDBJ databases">
        <authorList>
            <person name="Jaros S."/>
            <person name="Januszkiewicz K."/>
            <person name="Wedrychowicz H."/>
        </authorList>
    </citation>
    <scope>NUCLEOTIDE SEQUENCE [LARGE SCALE GENOMIC DNA]</scope>
    <source>
        <strain evidence="3 4">DSM 15692</strain>
    </source>
</reference>
<dbReference type="GO" id="GO:0004252">
    <property type="term" value="F:serine-type endopeptidase activity"/>
    <property type="evidence" value="ECO:0007669"/>
    <property type="project" value="UniProtKB-UniRule"/>
</dbReference>
<dbReference type="AlphaFoldDB" id="A0A1M4VX74"/>
<feature type="domain" description="Lon proteolytic" evidence="2">
    <location>
        <begin position="227"/>
        <end position="343"/>
    </location>
</feature>
<dbReference type="SUPFAM" id="SSF54211">
    <property type="entry name" value="Ribosomal protein S5 domain 2-like"/>
    <property type="match status" value="1"/>
</dbReference>
<accession>A0A1M4VX74</accession>
<dbReference type="Pfam" id="PF13180">
    <property type="entry name" value="PDZ_2"/>
    <property type="match status" value="1"/>
</dbReference>
<dbReference type="NCBIfam" id="NF041438">
    <property type="entry name" value="SepM_fam_S16"/>
    <property type="match status" value="1"/>
</dbReference>
<feature type="active site" evidence="1">
    <location>
        <position position="277"/>
    </location>
</feature>
<dbReference type="InterPro" id="IPR001478">
    <property type="entry name" value="PDZ"/>
</dbReference>
<dbReference type="Pfam" id="PF05362">
    <property type="entry name" value="Lon_C"/>
    <property type="match status" value="1"/>
</dbReference>
<dbReference type="InterPro" id="IPR027065">
    <property type="entry name" value="Lon_Prtase"/>
</dbReference>